<dbReference type="AlphaFoldDB" id="A0AAV8TMF6"/>
<dbReference type="SMART" id="SM00360">
    <property type="entry name" value="RRM"/>
    <property type="match status" value="2"/>
</dbReference>
<dbReference type="FunFam" id="3.30.70.330:FF:000374">
    <property type="entry name" value="Flowering time control protein FCA"/>
    <property type="match status" value="1"/>
</dbReference>
<feature type="compositionally biased region" description="Basic and acidic residues" evidence="10">
    <location>
        <begin position="323"/>
        <end position="332"/>
    </location>
</feature>
<dbReference type="Proteomes" id="UP001159364">
    <property type="component" value="Linkage Group LG04"/>
</dbReference>
<evidence type="ECO:0000256" key="4">
    <source>
        <dbReference type="ARBA" id="ARBA00022782"/>
    </source>
</evidence>
<dbReference type="Gene3D" id="2.20.70.10">
    <property type="match status" value="1"/>
</dbReference>
<dbReference type="SMART" id="SM00456">
    <property type="entry name" value="WW"/>
    <property type="match status" value="1"/>
</dbReference>
<evidence type="ECO:0000259" key="12">
    <source>
        <dbReference type="PROSITE" id="PS50102"/>
    </source>
</evidence>
<dbReference type="GO" id="GO:0005634">
    <property type="term" value="C:nucleus"/>
    <property type="evidence" value="ECO:0007669"/>
    <property type="project" value="UniProtKB-SubCell"/>
</dbReference>
<dbReference type="Pfam" id="PF00076">
    <property type="entry name" value="RRM_1"/>
    <property type="match status" value="2"/>
</dbReference>
<feature type="compositionally biased region" description="Low complexity" evidence="10">
    <location>
        <begin position="458"/>
        <end position="467"/>
    </location>
</feature>
<evidence type="ECO:0000259" key="11">
    <source>
        <dbReference type="PROSITE" id="PS50020"/>
    </source>
</evidence>
<dbReference type="PROSITE" id="PS01159">
    <property type="entry name" value="WW_DOMAIN_1"/>
    <property type="match status" value="1"/>
</dbReference>
<keyword evidence="6" id="KW-0287">Flowering</keyword>
<evidence type="ECO:0000256" key="7">
    <source>
        <dbReference type="ARBA" id="ARBA00023242"/>
    </source>
</evidence>
<evidence type="ECO:0000256" key="8">
    <source>
        <dbReference type="ARBA" id="ARBA00071861"/>
    </source>
</evidence>
<evidence type="ECO:0000256" key="5">
    <source>
        <dbReference type="ARBA" id="ARBA00022884"/>
    </source>
</evidence>
<dbReference type="GO" id="GO:0009908">
    <property type="term" value="P:flower development"/>
    <property type="evidence" value="ECO:0007669"/>
    <property type="project" value="UniProtKB-KW"/>
</dbReference>
<keyword evidence="2" id="KW-0217">Developmental protein</keyword>
<evidence type="ECO:0000256" key="9">
    <source>
        <dbReference type="PROSITE-ProRule" id="PRU00176"/>
    </source>
</evidence>
<dbReference type="Pfam" id="PF00397">
    <property type="entry name" value="WW"/>
    <property type="match status" value="1"/>
</dbReference>
<dbReference type="InterPro" id="IPR000504">
    <property type="entry name" value="RRM_dom"/>
</dbReference>
<dbReference type="GO" id="GO:0030154">
    <property type="term" value="P:cell differentiation"/>
    <property type="evidence" value="ECO:0007669"/>
    <property type="project" value="UniProtKB-KW"/>
</dbReference>
<dbReference type="InterPro" id="IPR035979">
    <property type="entry name" value="RBD_domain_sf"/>
</dbReference>
<dbReference type="SUPFAM" id="SSF51045">
    <property type="entry name" value="WW domain"/>
    <property type="match status" value="1"/>
</dbReference>
<keyword evidence="5 9" id="KW-0694">RNA-binding</keyword>
<dbReference type="PROSITE" id="PS50020">
    <property type="entry name" value="WW_DOMAIN_2"/>
    <property type="match status" value="1"/>
</dbReference>
<feature type="compositionally biased region" description="Polar residues" evidence="10">
    <location>
        <begin position="448"/>
        <end position="457"/>
    </location>
</feature>
<evidence type="ECO:0000256" key="6">
    <source>
        <dbReference type="ARBA" id="ARBA00023089"/>
    </source>
</evidence>
<protein>
    <recommendedName>
        <fullName evidence="8">Flowering time control protein FCA</fullName>
    </recommendedName>
</protein>
<evidence type="ECO:0000256" key="1">
    <source>
        <dbReference type="ARBA" id="ARBA00004123"/>
    </source>
</evidence>
<dbReference type="Gene3D" id="3.30.70.330">
    <property type="match status" value="2"/>
</dbReference>
<feature type="domain" description="RRM" evidence="12">
    <location>
        <begin position="154"/>
        <end position="235"/>
    </location>
</feature>
<dbReference type="SUPFAM" id="SSF54928">
    <property type="entry name" value="RNA-binding domain, RBD"/>
    <property type="match status" value="2"/>
</dbReference>
<dbReference type="PANTHER" id="PTHR24012">
    <property type="entry name" value="RNA BINDING PROTEIN"/>
    <property type="match status" value="1"/>
</dbReference>
<evidence type="ECO:0000256" key="10">
    <source>
        <dbReference type="SAM" id="MobiDB-lite"/>
    </source>
</evidence>
<feature type="region of interest" description="Disordered" evidence="10">
    <location>
        <begin position="705"/>
        <end position="725"/>
    </location>
</feature>
<organism evidence="13 14">
    <name type="scientific">Erythroxylum novogranatense</name>
    <dbReference type="NCBI Taxonomy" id="1862640"/>
    <lineage>
        <taxon>Eukaryota</taxon>
        <taxon>Viridiplantae</taxon>
        <taxon>Streptophyta</taxon>
        <taxon>Embryophyta</taxon>
        <taxon>Tracheophyta</taxon>
        <taxon>Spermatophyta</taxon>
        <taxon>Magnoliopsida</taxon>
        <taxon>eudicotyledons</taxon>
        <taxon>Gunneridae</taxon>
        <taxon>Pentapetalae</taxon>
        <taxon>rosids</taxon>
        <taxon>fabids</taxon>
        <taxon>Malpighiales</taxon>
        <taxon>Erythroxylaceae</taxon>
        <taxon>Erythroxylum</taxon>
    </lineage>
</organism>
<dbReference type="GO" id="GO:0003723">
    <property type="term" value="F:RNA binding"/>
    <property type="evidence" value="ECO:0007669"/>
    <property type="project" value="UniProtKB-UniRule"/>
</dbReference>
<dbReference type="InterPro" id="IPR001202">
    <property type="entry name" value="WW_dom"/>
</dbReference>
<dbReference type="EMBL" id="JAIWQS010000004">
    <property type="protein sequence ID" value="KAJ8767319.1"/>
    <property type="molecule type" value="Genomic_DNA"/>
</dbReference>
<reference evidence="13 14" key="1">
    <citation type="submission" date="2021-09" db="EMBL/GenBank/DDBJ databases">
        <title>Genomic insights and catalytic innovation underlie evolution of tropane alkaloids biosynthesis.</title>
        <authorList>
            <person name="Wang Y.-J."/>
            <person name="Tian T."/>
            <person name="Huang J.-P."/>
            <person name="Huang S.-X."/>
        </authorList>
    </citation>
    <scope>NUCLEOTIDE SEQUENCE [LARGE SCALE GENOMIC DNA]</scope>
    <source>
        <strain evidence="13">KIB-2018</strain>
        <tissue evidence="13">Leaf</tissue>
    </source>
</reference>
<feature type="compositionally biased region" description="Gly residues" evidence="10">
    <location>
        <begin position="108"/>
        <end position="117"/>
    </location>
</feature>
<dbReference type="FunFam" id="3.30.70.330:FF:000332">
    <property type="entry name" value="flowering time control protein FCA isoform X2"/>
    <property type="match status" value="1"/>
</dbReference>
<gene>
    <name evidence="13" type="ORF">K2173_017363</name>
</gene>
<dbReference type="InterPro" id="IPR036020">
    <property type="entry name" value="WW_dom_sf"/>
</dbReference>
<feature type="domain" description="RRM" evidence="12">
    <location>
        <begin position="245"/>
        <end position="325"/>
    </location>
</feature>
<feature type="region of interest" description="Disordered" evidence="10">
    <location>
        <begin position="320"/>
        <end position="401"/>
    </location>
</feature>
<feature type="domain" description="WW" evidence="11">
    <location>
        <begin position="603"/>
        <end position="630"/>
    </location>
</feature>
<evidence type="ECO:0000313" key="13">
    <source>
        <dbReference type="EMBL" id="KAJ8767319.1"/>
    </source>
</evidence>
<sequence>MDRHRGGDRYTHNNGGNGAGDSYNGRRSSRFSDGTSRFYDDPPRFFDGPMNRYSENGNYARRSPNNYRGGADHRPFESPPPPRGGGGGLRPLGGGGGGGPGPGPGFRPIGGGGGGFGSNYPEPLPPFPNHPPLSGQKRAFGRRSPDRFETGSFAKLFVGSVPRTATEADIRPLFEDHGKVIEVALIRDKRTGQQQGCCFIKYATSEEADRAIKALHNQYTLPGGVGPIQVRYADGERERLGAVEFKLFVGSLNKQASEKEVEEIFLPYGRVEDVYLMRDEMKQSRGCGFVKFSHRDMALAAINALNGIYTMRGCDQPLTVRFADPKRPRPGDSRGAPAFGGAGFGPRFQAPAPRPPPNFGDPTGDRIPPNAWHSMSPKNLGPTNNNGVHGFGTQLPPRSGDLAVPSNQQGLHLVQQISPLHKPFQSPQHLPPSQLYSQALASQHTPCISGSLSTTQPQLAQSMSSNAAAQAPANINLPSHSLPSVPNIQQLPSSMQQHLLQSHQQSPSQLAQMLSQQTQTLQASFQSSQQAFSQLQQQLQMMQPPTQNLPLHQSSQVTKPQWPGVAPQTIAGNPTTTLPADVPPTSAPPTAVMSQAVTPKCNWTEHFSPEGFKYYYNSVTCESRWEKPEDLTSQEQQQSQQQLLQKPSVQQYQTLSNPQVVPTLQVPLQAQLQTQFHHQQQLQQPSYSSLEHGYAQLPAPSVSINDPTCFQASQESMWKNKPAGT</sequence>
<proteinExistence type="predicted"/>
<dbReference type="CDD" id="cd00201">
    <property type="entry name" value="WW"/>
    <property type="match status" value="1"/>
</dbReference>
<feature type="compositionally biased region" description="Pro residues" evidence="10">
    <location>
        <begin position="122"/>
        <end position="131"/>
    </location>
</feature>
<feature type="compositionally biased region" description="Gly residues" evidence="10">
    <location>
        <begin position="84"/>
        <end position="100"/>
    </location>
</feature>
<evidence type="ECO:0000256" key="2">
    <source>
        <dbReference type="ARBA" id="ARBA00022473"/>
    </source>
</evidence>
<comment type="subcellular location">
    <subcellularLocation>
        <location evidence="1">Nucleus</location>
    </subcellularLocation>
</comment>
<name>A0AAV8TMF6_9ROSI</name>
<keyword evidence="4" id="KW-0221">Differentiation</keyword>
<accession>A0AAV8TMF6</accession>
<feature type="region of interest" description="Disordered" evidence="10">
    <location>
        <begin position="448"/>
        <end position="467"/>
    </location>
</feature>
<dbReference type="InterPro" id="IPR012677">
    <property type="entry name" value="Nucleotide-bd_a/b_plait_sf"/>
</dbReference>
<evidence type="ECO:0000313" key="14">
    <source>
        <dbReference type="Proteomes" id="UP001159364"/>
    </source>
</evidence>
<feature type="compositionally biased region" description="Basic and acidic residues" evidence="10">
    <location>
        <begin position="1"/>
        <end position="11"/>
    </location>
</feature>
<keyword evidence="7" id="KW-0539">Nucleus</keyword>
<keyword evidence="14" id="KW-1185">Reference proteome</keyword>
<dbReference type="PROSITE" id="PS50102">
    <property type="entry name" value="RRM"/>
    <property type="match status" value="2"/>
</dbReference>
<feature type="compositionally biased region" description="Polar residues" evidence="10">
    <location>
        <begin position="705"/>
        <end position="717"/>
    </location>
</feature>
<feature type="region of interest" description="Disordered" evidence="10">
    <location>
        <begin position="1"/>
        <end position="146"/>
    </location>
</feature>
<evidence type="ECO:0000256" key="3">
    <source>
        <dbReference type="ARBA" id="ARBA00022737"/>
    </source>
</evidence>
<keyword evidence="3" id="KW-0677">Repeat</keyword>
<comment type="caution">
    <text evidence="13">The sequence shown here is derived from an EMBL/GenBank/DDBJ whole genome shotgun (WGS) entry which is preliminary data.</text>
</comment>